<evidence type="ECO:0000313" key="2">
    <source>
        <dbReference type="Proteomes" id="UP000326396"/>
    </source>
</evidence>
<keyword evidence="2" id="KW-1185">Reference proteome</keyword>
<accession>A0A5N6LFS2</accession>
<gene>
    <name evidence="1" type="ORF">E3N88_43145</name>
</gene>
<evidence type="ECO:0000313" key="1">
    <source>
        <dbReference type="EMBL" id="KAD1215670.1"/>
    </source>
</evidence>
<protein>
    <submittedName>
        <fullName evidence="1">Uncharacterized protein</fullName>
    </submittedName>
</protein>
<proteinExistence type="predicted"/>
<dbReference type="Proteomes" id="UP000326396">
    <property type="component" value="Unassembled WGS sequence"/>
</dbReference>
<comment type="caution">
    <text evidence="1">The sequence shown here is derived from an EMBL/GenBank/DDBJ whole genome shotgun (WGS) entry which is preliminary data.</text>
</comment>
<sequence>MRNVGENRVQNGVLDCPESKNEEKFLSIGFLASSRILKLIHLSNIFNHQTKNTHKPPSKLTSEAARVHRSHPGSSLQVLIVVLTADIRQIRITPLSPVVRYSATSVLSEQNTITELESPHFELYLVNPCGAERGNIDSTIG</sequence>
<organism evidence="1 2">
    <name type="scientific">Mikania micrantha</name>
    <name type="common">bitter vine</name>
    <dbReference type="NCBI Taxonomy" id="192012"/>
    <lineage>
        <taxon>Eukaryota</taxon>
        <taxon>Viridiplantae</taxon>
        <taxon>Streptophyta</taxon>
        <taxon>Embryophyta</taxon>
        <taxon>Tracheophyta</taxon>
        <taxon>Spermatophyta</taxon>
        <taxon>Magnoliopsida</taxon>
        <taxon>eudicotyledons</taxon>
        <taxon>Gunneridae</taxon>
        <taxon>Pentapetalae</taxon>
        <taxon>asterids</taxon>
        <taxon>campanulids</taxon>
        <taxon>Asterales</taxon>
        <taxon>Asteraceae</taxon>
        <taxon>Asteroideae</taxon>
        <taxon>Heliantheae alliance</taxon>
        <taxon>Eupatorieae</taxon>
        <taxon>Mikania</taxon>
    </lineage>
</organism>
<name>A0A5N6LFS2_9ASTR</name>
<dbReference type="EMBL" id="SZYD01000966">
    <property type="protein sequence ID" value="KAD1215670.1"/>
    <property type="molecule type" value="Genomic_DNA"/>
</dbReference>
<reference evidence="1 2" key="1">
    <citation type="submission" date="2019-05" db="EMBL/GenBank/DDBJ databases">
        <title>Mikania micrantha, genome provides insights into the molecular mechanism of rapid growth.</title>
        <authorList>
            <person name="Liu B."/>
        </authorList>
    </citation>
    <scope>NUCLEOTIDE SEQUENCE [LARGE SCALE GENOMIC DNA]</scope>
    <source>
        <strain evidence="1">NLD-2019</strain>
        <tissue evidence="1">Leaf</tissue>
    </source>
</reference>
<dbReference type="AlphaFoldDB" id="A0A5N6LFS2"/>